<dbReference type="Gene3D" id="2.60.120.1290">
    <property type="match status" value="1"/>
</dbReference>
<evidence type="ECO:0000256" key="6">
    <source>
        <dbReference type="PROSITE-ProRule" id="PRU01240"/>
    </source>
</evidence>
<dbReference type="InterPro" id="IPR000209">
    <property type="entry name" value="Peptidase_S8/S53_dom"/>
</dbReference>
<organism evidence="10 11">
    <name type="scientific">Nocardia arthritidis</name>
    <dbReference type="NCBI Taxonomy" id="228602"/>
    <lineage>
        <taxon>Bacteria</taxon>
        <taxon>Bacillati</taxon>
        <taxon>Actinomycetota</taxon>
        <taxon>Actinomycetes</taxon>
        <taxon>Mycobacteriales</taxon>
        <taxon>Nocardiaceae</taxon>
        <taxon>Nocardia</taxon>
    </lineage>
</organism>
<comment type="similarity">
    <text evidence="1 6">Belongs to the peptidase S8 family.</text>
</comment>
<feature type="region of interest" description="Disordered" evidence="7">
    <location>
        <begin position="589"/>
        <end position="668"/>
    </location>
</feature>
<dbReference type="SUPFAM" id="SSF52743">
    <property type="entry name" value="Subtilisin-like"/>
    <property type="match status" value="1"/>
</dbReference>
<evidence type="ECO:0000256" key="4">
    <source>
        <dbReference type="ARBA" id="ARBA00022825"/>
    </source>
</evidence>
<dbReference type="RefSeq" id="WP_167476661.1">
    <property type="nucleotide sequence ID" value="NZ_CP046172.1"/>
</dbReference>
<proteinExistence type="inferred from homology"/>
<dbReference type="Proteomes" id="UP000503540">
    <property type="component" value="Chromosome"/>
</dbReference>
<evidence type="ECO:0000313" key="11">
    <source>
        <dbReference type="Proteomes" id="UP000503540"/>
    </source>
</evidence>
<feature type="domain" description="Peptidase S8/S53" evidence="8">
    <location>
        <begin position="102"/>
        <end position="296"/>
    </location>
</feature>
<keyword evidence="4 6" id="KW-0720">Serine protease</keyword>
<evidence type="ECO:0000313" key="10">
    <source>
        <dbReference type="EMBL" id="QIS14221.1"/>
    </source>
</evidence>
<sequence length="1169" mass="124954">MDPALRQLIEFGGPDDEVSVLVRLGGGAALPEAVRVVSRFGPIATVRLPRIAVAELRAHPDVLSVKAPRLYRPDVFTDSAGIADLAVLDTDGRRPSDPVVSGRGVVVGVVDWGLDFTHPAFRTSDGRTRLLALWNQQPGPDPSAPNRFGYGRIHTAAEIDAALTSPDPVATLGYDPALSDLGIGAHGTATTSIAAGSPCGGISGVAPTAALVFVHLSTWGPDGPQDLGDSVALVEAIDFIQRVAGERPWVINLSMGRHGGPHDGSTLVEQALDAAVLAGPGRMVVQSCGNYFQTSTHVEGQLLAGSEARIPLCTNASSVAHEVDLWYSGLDRITVGLCAPQDEPRIFTRPGDSDTLTIDGADMARIAHRTGDPNNARNEVLIRLEPDAPDGVWHIVLRGIDVVDGRYHAWAEREPIRRDQLHFPVDIAAVTTTTGSICNGLRTLTVGAYDQHSPGWPATDFSSSGPTVDGRHKPDLLAPGRDVLVARSRSSSEIPGEPALFTRMSGTSMAAPHVTGAVACLLEQFGGSAPAGQLRRHLLTSCRPYGADDTLRAGNGYLDLATALTDSDLVQSPTAEKPMEELDALDPSVASDAAPAPPPDTSAVAEPVASPPDTPAGAEPEPAKSVAGPTPPPDEPIAEPPLPPPRRRWPSGPPDGGGSRATAQPARLPNPDAVLRALKTTPQELFNAFVLKLDPFTAIELNRYLECVADSRRRITTLRPGDLLIRGHAGERSASLSVLVNGRPVSAGAAYALGWQLEGRLPGHYAWVVEGGHRPHRRNEHWARRISDQRGYGLAGQAVLRMRNIRLESGGTRGRRTAGFGSRGTGEDAWATVEEFETEFVEDFEDFGTESAEDFEEYEEFAELEPDWEASTSNPPADRDSGPLSDNEWGLVRTWQSLGRVGIDPLTADPGHNALLIAGAIFCARSMSRRVEAKDEDPLLCIDGEVTRADPRVRQLAVQVGARGEIVNWAAATVEQRILRVMTLLVDVHGFSPEGAAGVVGNLTAESGVIPNRVERSKPNSPMTAPDRSGKVREFTAEQVMNRSATQGPRAPGIGLAQWTSKSRRSGLFQFQNRGADILFDMTAQVAYLVHELRTSYAKIFDQVARASSADTASDVILRRFEVPRSMLTPEGKLRPITDPAAQKVLAARRRLAGQALRIFNTARSPAGR</sequence>
<protein>
    <submittedName>
        <fullName evidence="10">S8 family serine peptidase</fullName>
    </submittedName>
</protein>
<keyword evidence="2 6" id="KW-0645">Protease</keyword>
<feature type="active site" description="Charge relay system" evidence="5 6">
    <location>
        <position position="186"/>
    </location>
</feature>
<dbReference type="Pfam" id="PF18013">
    <property type="entry name" value="Phage_lysozyme2"/>
    <property type="match status" value="1"/>
</dbReference>
<dbReference type="KEGG" id="nah:F5544_31910"/>
<dbReference type="InterPro" id="IPR036852">
    <property type="entry name" value="Peptidase_S8/S53_dom_sf"/>
</dbReference>
<dbReference type="EMBL" id="CP046172">
    <property type="protein sequence ID" value="QIS14221.1"/>
    <property type="molecule type" value="Genomic_DNA"/>
</dbReference>
<dbReference type="GO" id="GO:0006508">
    <property type="term" value="P:proteolysis"/>
    <property type="evidence" value="ECO:0007669"/>
    <property type="project" value="UniProtKB-KW"/>
</dbReference>
<feature type="active site" description="Charge relay system" evidence="5 6">
    <location>
        <position position="111"/>
    </location>
</feature>
<keyword evidence="11" id="KW-1185">Reference proteome</keyword>
<dbReference type="GO" id="GO:0004252">
    <property type="term" value="F:serine-type endopeptidase activity"/>
    <property type="evidence" value="ECO:0007669"/>
    <property type="project" value="UniProtKB-UniRule"/>
</dbReference>
<dbReference type="PROSITE" id="PS00138">
    <property type="entry name" value="SUBTILASE_SER"/>
    <property type="match status" value="1"/>
</dbReference>
<accession>A0A6G9YM05</accession>
<evidence type="ECO:0000256" key="2">
    <source>
        <dbReference type="ARBA" id="ARBA00022670"/>
    </source>
</evidence>
<evidence type="ECO:0000256" key="7">
    <source>
        <dbReference type="SAM" id="MobiDB-lite"/>
    </source>
</evidence>
<dbReference type="Gene3D" id="3.40.50.200">
    <property type="entry name" value="Peptidase S8/S53 domain"/>
    <property type="match status" value="1"/>
</dbReference>
<dbReference type="AlphaFoldDB" id="A0A6G9YM05"/>
<evidence type="ECO:0000256" key="5">
    <source>
        <dbReference type="PIRSR" id="PIRSR615500-1"/>
    </source>
</evidence>
<evidence type="ECO:0000256" key="3">
    <source>
        <dbReference type="ARBA" id="ARBA00022801"/>
    </source>
</evidence>
<keyword evidence="3 6" id="KW-0378">Hydrolase</keyword>
<evidence type="ECO:0000259" key="9">
    <source>
        <dbReference type="Pfam" id="PF18013"/>
    </source>
</evidence>
<feature type="compositionally biased region" description="Pro residues" evidence="7">
    <location>
        <begin position="629"/>
        <end position="644"/>
    </location>
</feature>
<dbReference type="PRINTS" id="PR00723">
    <property type="entry name" value="SUBTILISIN"/>
</dbReference>
<gene>
    <name evidence="10" type="ORF">F5544_31910</name>
</gene>
<feature type="domain" description="Peptidase S8/S53" evidence="8">
    <location>
        <begin position="442"/>
        <end position="544"/>
    </location>
</feature>
<feature type="domain" description="Phage tail lysozyme" evidence="9">
    <location>
        <begin position="981"/>
        <end position="1125"/>
    </location>
</feature>
<dbReference type="GO" id="GO:0005615">
    <property type="term" value="C:extracellular space"/>
    <property type="evidence" value="ECO:0007669"/>
    <property type="project" value="TreeGrafter"/>
</dbReference>
<dbReference type="InterPro" id="IPR015500">
    <property type="entry name" value="Peptidase_S8_subtilisin-rel"/>
</dbReference>
<dbReference type="PANTHER" id="PTHR43806">
    <property type="entry name" value="PEPTIDASE S8"/>
    <property type="match status" value="1"/>
</dbReference>
<reference evidence="10 11" key="1">
    <citation type="journal article" date="2019" name="ACS Chem. Biol.">
        <title>Identification and Mobilization of a Cryptic Antibiotic Biosynthesis Gene Locus from a Human-Pathogenic Nocardia Isolate.</title>
        <authorList>
            <person name="Herisse M."/>
            <person name="Ishida K."/>
            <person name="Porter J.L."/>
            <person name="Howden B."/>
            <person name="Hertweck C."/>
            <person name="Stinear T.P."/>
            <person name="Pidot S.J."/>
        </authorList>
    </citation>
    <scope>NUCLEOTIDE SEQUENCE [LARGE SCALE GENOMIC DNA]</scope>
    <source>
        <strain evidence="10 11">AUSMDU00012717</strain>
    </source>
</reference>
<feature type="region of interest" description="Disordered" evidence="7">
    <location>
        <begin position="865"/>
        <end position="885"/>
    </location>
</feature>
<dbReference type="PROSITE" id="PS51892">
    <property type="entry name" value="SUBTILASE"/>
    <property type="match status" value="1"/>
</dbReference>
<dbReference type="InterPro" id="IPR041219">
    <property type="entry name" value="Phage_lysozyme2"/>
</dbReference>
<name>A0A6G9YM05_9NOCA</name>
<dbReference type="Pfam" id="PF00082">
    <property type="entry name" value="Peptidase_S8"/>
    <property type="match status" value="2"/>
</dbReference>
<evidence type="ECO:0000256" key="1">
    <source>
        <dbReference type="ARBA" id="ARBA00011073"/>
    </source>
</evidence>
<dbReference type="PANTHER" id="PTHR43806:SF11">
    <property type="entry name" value="CEREVISIN-RELATED"/>
    <property type="match status" value="1"/>
</dbReference>
<dbReference type="InterPro" id="IPR023828">
    <property type="entry name" value="Peptidase_S8_Ser-AS"/>
</dbReference>
<feature type="active site" description="Charge relay system" evidence="5 6">
    <location>
        <position position="508"/>
    </location>
</feature>
<dbReference type="Gene3D" id="1.10.530.10">
    <property type="match status" value="1"/>
</dbReference>
<evidence type="ECO:0000259" key="8">
    <source>
        <dbReference type="Pfam" id="PF00082"/>
    </source>
</evidence>
<dbReference type="InterPro" id="IPR050131">
    <property type="entry name" value="Peptidase_S8_subtilisin-like"/>
</dbReference>